<organism evidence="2 3">
    <name type="scientific">Helobdella robusta</name>
    <name type="common">Californian leech</name>
    <dbReference type="NCBI Taxonomy" id="6412"/>
    <lineage>
        <taxon>Eukaryota</taxon>
        <taxon>Metazoa</taxon>
        <taxon>Spiralia</taxon>
        <taxon>Lophotrochozoa</taxon>
        <taxon>Annelida</taxon>
        <taxon>Clitellata</taxon>
        <taxon>Hirudinea</taxon>
        <taxon>Rhynchobdellida</taxon>
        <taxon>Glossiphoniidae</taxon>
        <taxon>Helobdella</taxon>
    </lineage>
</organism>
<sequence>MTSQQYMFNKAITFTTTITISSVNQPLMSSFSFSQSSNSLPCSTKLQFGSSIASLSTLSVMSTVTQTNAPQFSFGFNLPTAKSQNSSTDLFTNSQQTFTGLQPSSTISTSSVVFGASKLAKTNSFSTGNSTTFNFGPVSSLASSDQQQNSTSSSTVLFNSTSQQLSSISTAPSSFNFGSNFLQQSTSASQSSFSFVTHKFTRPDISEASSFVFGSAVQNGIQQQSSQPSSFNFAQQLPLQMQADKQQPTFLGFGKSSSSSIDMKVRFSRPAMQVRRLVKADEFLKKIFLYANSSICLSMFDDAGNLKRLGQIVIG</sequence>
<dbReference type="CTD" id="20205555"/>
<keyword evidence="3" id="KW-1185">Reference proteome</keyword>
<name>T1F9Q6_HELRO</name>
<dbReference type="EMBL" id="AMQM01005450">
    <property type="status" value="NOT_ANNOTATED_CDS"/>
    <property type="molecule type" value="Genomic_DNA"/>
</dbReference>
<proteinExistence type="predicted"/>
<evidence type="ECO:0000313" key="2">
    <source>
        <dbReference type="EnsemblMetazoa" id="HelroP175831"/>
    </source>
</evidence>
<dbReference type="EMBL" id="AMQM01005449">
    <property type="status" value="NOT_ANNOTATED_CDS"/>
    <property type="molecule type" value="Genomic_DNA"/>
</dbReference>
<dbReference type="EMBL" id="KB096945">
    <property type="protein sequence ID" value="ESO00411.1"/>
    <property type="molecule type" value="Genomic_DNA"/>
</dbReference>
<reference evidence="2" key="3">
    <citation type="submission" date="2015-06" db="UniProtKB">
        <authorList>
            <consortium name="EnsemblMetazoa"/>
        </authorList>
    </citation>
    <scope>IDENTIFICATION</scope>
</reference>
<evidence type="ECO:0000313" key="3">
    <source>
        <dbReference type="Proteomes" id="UP000015101"/>
    </source>
</evidence>
<reference evidence="1 3" key="2">
    <citation type="journal article" date="2013" name="Nature">
        <title>Insights into bilaterian evolution from three spiralian genomes.</title>
        <authorList>
            <person name="Simakov O."/>
            <person name="Marletaz F."/>
            <person name="Cho S.J."/>
            <person name="Edsinger-Gonzales E."/>
            <person name="Havlak P."/>
            <person name="Hellsten U."/>
            <person name="Kuo D.H."/>
            <person name="Larsson T."/>
            <person name="Lv J."/>
            <person name="Arendt D."/>
            <person name="Savage R."/>
            <person name="Osoegawa K."/>
            <person name="de Jong P."/>
            <person name="Grimwood J."/>
            <person name="Chapman J.A."/>
            <person name="Shapiro H."/>
            <person name="Aerts A."/>
            <person name="Otillar R.P."/>
            <person name="Terry A.Y."/>
            <person name="Boore J.L."/>
            <person name="Grigoriev I.V."/>
            <person name="Lindberg D.R."/>
            <person name="Seaver E.C."/>
            <person name="Weisblat D.A."/>
            <person name="Putnam N.H."/>
            <person name="Rokhsar D.S."/>
        </authorList>
    </citation>
    <scope>NUCLEOTIDE SEQUENCE</scope>
</reference>
<dbReference type="HOGENOM" id="CLU_883615_0_0_1"/>
<evidence type="ECO:0000313" key="1">
    <source>
        <dbReference type="EMBL" id="ESO00411.1"/>
    </source>
</evidence>
<dbReference type="Proteomes" id="UP000015101">
    <property type="component" value="Unassembled WGS sequence"/>
</dbReference>
<protein>
    <submittedName>
        <fullName evidence="1 2">Uncharacterized protein</fullName>
    </submittedName>
</protein>
<reference evidence="3" key="1">
    <citation type="submission" date="2012-12" db="EMBL/GenBank/DDBJ databases">
        <authorList>
            <person name="Hellsten U."/>
            <person name="Grimwood J."/>
            <person name="Chapman J.A."/>
            <person name="Shapiro H."/>
            <person name="Aerts A."/>
            <person name="Otillar R.P."/>
            <person name="Terry A.Y."/>
            <person name="Boore J.L."/>
            <person name="Simakov O."/>
            <person name="Marletaz F."/>
            <person name="Cho S.-J."/>
            <person name="Edsinger-Gonzales E."/>
            <person name="Havlak P."/>
            <person name="Kuo D.-H."/>
            <person name="Larsson T."/>
            <person name="Lv J."/>
            <person name="Arendt D."/>
            <person name="Savage R."/>
            <person name="Osoegawa K."/>
            <person name="de Jong P."/>
            <person name="Lindberg D.R."/>
            <person name="Seaver E.C."/>
            <person name="Weisblat D.A."/>
            <person name="Putnam N.H."/>
            <person name="Grigoriev I.V."/>
            <person name="Rokhsar D.S."/>
        </authorList>
    </citation>
    <scope>NUCLEOTIDE SEQUENCE</scope>
</reference>
<dbReference type="EnsemblMetazoa" id="HelroT175831">
    <property type="protein sequence ID" value="HelroP175831"/>
    <property type="gene ID" value="HelroG175831"/>
</dbReference>
<dbReference type="InParanoid" id="T1F9Q6"/>
<dbReference type="GeneID" id="20205555"/>
<dbReference type="KEGG" id="hro:HELRODRAFT_175831"/>
<dbReference type="RefSeq" id="XP_009021461.1">
    <property type="nucleotide sequence ID" value="XM_009023213.1"/>
</dbReference>
<gene>
    <name evidence="2" type="primary">20205555</name>
    <name evidence="1" type="ORF">HELRODRAFT_175831</name>
</gene>
<dbReference type="AlphaFoldDB" id="T1F9Q6"/>
<accession>T1F9Q6</accession>